<dbReference type="PANTHER" id="PTHR30480:SF13">
    <property type="entry name" value="BETA-HEXOSAMINIDASE"/>
    <property type="match status" value="1"/>
</dbReference>
<evidence type="ECO:0000256" key="3">
    <source>
        <dbReference type="ARBA" id="ARBA00012663"/>
    </source>
</evidence>
<dbReference type="Pfam" id="PF00933">
    <property type="entry name" value="Glyco_hydro_3"/>
    <property type="match status" value="1"/>
</dbReference>
<dbReference type="InterPro" id="IPR001764">
    <property type="entry name" value="Glyco_hydro_3_N"/>
</dbReference>
<sequence length="339" mass="36154">MTRRKPIIVGAAGPELTAEEKALFAEERPAGLILFRRNCADPAQLGDLVASFRAAVEDDQALVLIDQEGGRVARLTPPHWRAMPPAAFFGRIAAEDFIEAAAALQLATTLVSSELRAMGITVNCAPVLDLAWPHAHDIIGDRAFSADRDMVSRLGRVSMDAMIAAGVLPVIKHIPGHGRAMADSHLALPFVDADMDSLCETDFAPFEALADAPMAMTAHIRYGAIDPDLPITLSKKGIEDVIRGDIGFDGVLLSDDITMKALDGPMPQRAVLALEAGCDLVLHCSGDWAEARTVLDAVTPISSESARRISDALGRIASPVEADLDNASARLSQLIRAWS</sequence>
<comment type="caution">
    <text evidence="7">The sequence shown here is derived from an EMBL/GenBank/DDBJ whole genome shotgun (WGS) entry which is preliminary data.</text>
</comment>
<dbReference type="RefSeq" id="WP_042083264.1">
    <property type="nucleotide sequence ID" value="NZ_BKCN01000003.1"/>
</dbReference>
<dbReference type="EC" id="3.2.1.52" evidence="3"/>
<accession>A0A5A7N6E4</accession>
<keyword evidence="5" id="KW-0326">Glycosidase</keyword>
<reference evidence="7 8" key="1">
    <citation type="submission" date="2019-09" db="EMBL/GenBank/DDBJ databases">
        <title>NBRP : Genome information of microbial organism related human and environment.</title>
        <authorList>
            <person name="Hattori M."/>
            <person name="Oshima K."/>
            <person name="Inaba H."/>
            <person name="Suda W."/>
            <person name="Sakamoto M."/>
            <person name="Iino T."/>
            <person name="Kitahara M."/>
            <person name="Oshida Y."/>
            <person name="Iida T."/>
            <person name="Kudo T."/>
            <person name="Itoh T."/>
            <person name="Ohkuma M."/>
        </authorList>
    </citation>
    <scope>NUCLEOTIDE SEQUENCE [LARGE SCALE GENOMIC DNA]</scope>
    <source>
        <strain evidence="7 8">Q-1</strain>
    </source>
</reference>
<dbReference type="PROSITE" id="PS00775">
    <property type="entry name" value="GLYCOSYL_HYDROL_F3"/>
    <property type="match status" value="1"/>
</dbReference>
<dbReference type="GO" id="GO:0004563">
    <property type="term" value="F:beta-N-acetylhexosaminidase activity"/>
    <property type="evidence" value="ECO:0007669"/>
    <property type="project" value="UniProtKB-EC"/>
</dbReference>
<evidence type="ECO:0000256" key="1">
    <source>
        <dbReference type="ARBA" id="ARBA00001231"/>
    </source>
</evidence>
<proteinExistence type="inferred from homology"/>
<dbReference type="InterPro" id="IPR050226">
    <property type="entry name" value="NagZ_Beta-hexosaminidase"/>
</dbReference>
<dbReference type="InterPro" id="IPR019800">
    <property type="entry name" value="Glyco_hydro_3_AS"/>
</dbReference>
<comment type="similarity">
    <text evidence="2">Belongs to the glycosyl hydrolase 3 family.</text>
</comment>
<name>A0A5A7N6E4_9PROT</name>
<evidence type="ECO:0000256" key="4">
    <source>
        <dbReference type="ARBA" id="ARBA00022801"/>
    </source>
</evidence>
<dbReference type="AlphaFoldDB" id="A0A5A7N6E4"/>
<protein>
    <recommendedName>
        <fullName evidence="3">beta-N-acetylhexosaminidase</fullName>
        <ecNumber evidence="3">3.2.1.52</ecNumber>
    </recommendedName>
</protein>
<keyword evidence="4" id="KW-0378">Hydrolase</keyword>
<dbReference type="NCBIfam" id="NF003740">
    <property type="entry name" value="PRK05337.1"/>
    <property type="match status" value="1"/>
</dbReference>
<evidence type="ECO:0000256" key="2">
    <source>
        <dbReference type="ARBA" id="ARBA00005336"/>
    </source>
</evidence>
<dbReference type="Proteomes" id="UP000324996">
    <property type="component" value="Unassembled WGS sequence"/>
</dbReference>
<keyword evidence="8" id="KW-1185">Reference proteome</keyword>
<dbReference type="Gene3D" id="3.20.20.300">
    <property type="entry name" value="Glycoside hydrolase, family 3, N-terminal domain"/>
    <property type="match status" value="1"/>
</dbReference>
<comment type="catalytic activity">
    <reaction evidence="1">
        <text>Hydrolysis of terminal non-reducing N-acetyl-D-hexosamine residues in N-acetyl-beta-D-hexosaminides.</text>
        <dbReference type="EC" id="3.2.1.52"/>
    </reaction>
</comment>
<evidence type="ECO:0000313" key="7">
    <source>
        <dbReference type="EMBL" id="GER03215.1"/>
    </source>
</evidence>
<evidence type="ECO:0000259" key="6">
    <source>
        <dbReference type="Pfam" id="PF00933"/>
    </source>
</evidence>
<dbReference type="SUPFAM" id="SSF51445">
    <property type="entry name" value="(Trans)glycosidases"/>
    <property type="match status" value="1"/>
</dbReference>
<dbReference type="EMBL" id="BKCN01000003">
    <property type="protein sequence ID" value="GER03215.1"/>
    <property type="molecule type" value="Genomic_DNA"/>
</dbReference>
<dbReference type="InterPro" id="IPR036962">
    <property type="entry name" value="Glyco_hydro_3_N_sf"/>
</dbReference>
<dbReference type="InterPro" id="IPR017853">
    <property type="entry name" value="GH"/>
</dbReference>
<dbReference type="GO" id="GO:0009254">
    <property type="term" value="P:peptidoglycan turnover"/>
    <property type="evidence" value="ECO:0007669"/>
    <property type="project" value="TreeGrafter"/>
</dbReference>
<gene>
    <name evidence="7" type="ORF">JCM17846_08970</name>
</gene>
<evidence type="ECO:0000256" key="5">
    <source>
        <dbReference type="ARBA" id="ARBA00023295"/>
    </source>
</evidence>
<dbReference type="PANTHER" id="PTHR30480">
    <property type="entry name" value="BETA-HEXOSAMINIDASE-RELATED"/>
    <property type="match status" value="1"/>
</dbReference>
<feature type="domain" description="Glycoside hydrolase family 3 N-terminal" evidence="6">
    <location>
        <begin position="17"/>
        <end position="317"/>
    </location>
</feature>
<evidence type="ECO:0000313" key="8">
    <source>
        <dbReference type="Proteomes" id="UP000324996"/>
    </source>
</evidence>
<organism evidence="7 8">
    <name type="scientific">Iodidimonas nitroreducens</name>
    <dbReference type="NCBI Taxonomy" id="1236968"/>
    <lineage>
        <taxon>Bacteria</taxon>
        <taxon>Pseudomonadati</taxon>
        <taxon>Pseudomonadota</taxon>
        <taxon>Alphaproteobacteria</taxon>
        <taxon>Iodidimonadales</taxon>
        <taxon>Iodidimonadaceae</taxon>
        <taxon>Iodidimonas</taxon>
    </lineage>
</organism>
<dbReference type="GO" id="GO:0005975">
    <property type="term" value="P:carbohydrate metabolic process"/>
    <property type="evidence" value="ECO:0007669"/>
    <property type="project" value="InterPro"/>
</dbReference>